<gene>
    <name evidence="1" type="ORF">bsdcttw_46650</name>
</gene>
<dbReference type="Proteomes" id="UP000515703">
    <property type="component" value="Chromosome"/>
</dbReference>
<dbReference type="REBASE" id="438374">
    <property type="entry name" value="M.AspCTTWORF46650P"/>
</dbReference>
<dbReference type="GO" id="GO:0009307">
    <property type="term" value="P:DNA restriction-modification system"/>
    <property type="evidence" value="ECO:0007669"/>
    <property type="project" value="InterPro"/>
</dbReference>
<accession>A0A7M3SAK7</accession>
<name>A0A7M3SAK7_9FIRM</name>
<reference evidence="1 2" key="1">
    <citation type="submission" date="2020-08" db="EMBL/GenBank/DDBJ databases">
        <title>Draft genome sequencing of an Anaerocolumna strain isolated from anoxic soil subjected to BSD treatment.</title>
        <authorList>
            <person name="Uek A."/>
            <person name="Tonouchi A."/>
        </authorList>
    </citation>
    <scope>NUCLEOTIDE SEQUENCE [LARGE SCALE GENOMIC DNA]</scope>
    <source>
        <strain evidence="1 2">CTTW</strain>
    </source>
</reference>
<dbReference type="GO" id="GO:0032259">
    <property type="term" value="P:methylation"/>
    <property type="evidence" value="ECO:0007669"/>
    <property type="project" value="UniProtKB-KW"/>
</dbReference>
<dbReference type="KEGG" id="acht:bsdcttw_46650"/>
<dbReference type="GO" id="GO:0009007">
    <property type="term" value="F:site-specific DNA-methyltransferase (adenine-specific) activity"/>
    <property type="evidence" value="ECO:0007669"/>
    <property type="project" value="InterPro"/>
</dbReference>
<keyword evidence="1" id="KW-0489">Methyltransferase</keyword>
<evidence type="ECO:0000313" key="1">
    <source>
        <dbReference type="EMBL" id="BCK01625.1"/>
    </source>
</evidence>
<dbReference type="RefSeq" id="WP_185257170.1">
    <property type="nucleotide sequence ID" value="NZ_AP023368.1"/>
</dbReference>
<dbReference type="EMBL" id="AP023368">
    <property type="protein sequence ID" value="BCK01625.1"/>
    <property type="molecule type" value="Genomic_DNA"/>
</dbReference>
<protein>
    <submittedName>
        <fullName evidence="1">DNA N-6-adenine-methyltransferase of bacteriophage</fullName>
    </submittedName>
</protein>
<dbReference type="InterPro" id="IPR008593">
    <property type="entry name" value="Dam_MeTrfase"/>
</dbReference>
<sequence>MNTELMFSSKTDDWATPQWFFDELNKEFHFTLDPCADDQNHKCDKYYTVDQDGLKQNWSGETVFCNPPYSKPEKPCKPNCKKKKCQQRGHHITEHKPGQVDWIRKCYIESLKQNTKVVMLIPVRTDTEAFHKYIKDNSEIRFVKGRLKFGGCDDAAPFPNMVVIFH</sequence>
<dbReference type="Pfam" id="PF05869">
    <property type="entry name" value="Dam"/>
    <property type="match status" value="1"/>
</dbReference>
<keyword evidence="1" id="KW-0808">Transferase</keyword>
<organism evidence="1 2">
    <name type="scientific">Anaerocolumna chitinilytica</name>
    <dbReference type="NCBI Taxonomy" id="1727145"/>
    <lineage>
        <taxon>Bacteria</taxon>
        <taxon>Bacillati</taxon>
        <taxon>Bacillota</taxon>
        <taxon>Clostridia</taxon>
        <taxon>Lachnospirales</taxon>
        <taxon>Lachnospiraceae</taxon>
        <taxon>Anaerocolumna</taxon>
    </lineage>
</organism>
<dbReference type="GO" id="GO:0003677">
    <property type="term" value="F:DNA binding"/>
    <property type="evidence" value="ECO:0007669"/>
    <property type="project" value="InterPro"/>
</dbReference>
<keyword evidence="2" id="KW-1185">Reference proteome</keyword>
<evidence type="ECO:0000313" key="2">
    <source>
        <dbReference type="Proteomes" id="UP000515703"/>
    </source>
</evidence>
<proteinExistence type="predicted"/>
<reference evidence="1 2" key="2">
    <citation type="submission" date="2020-08" db="EMBL/GenBank/DDBJ databases">
        <authorList>
            <person name="Ueki A."/>
            <person name="Tonouchi A."/>
        </authorList>
    </citation>
    <scope>NUCLEOTIDE SEQUENCE [LARGE SCALE GENOMIC DNA]</scope>
    <source>
        <strain evidence="1 2">CTTW</strain>
    </source>
</reference>
<dbReference type="AlphaFoldDB" id="A0A7M3SAK7"/>